<dbReference type="EMBL" id="KV417668">
    <property type="protein sequence ID" value="KZP11128.1"/>
    <property type="molecule type" value="Genomic_DNA"/>
</dbReference>
<evidence type="ECO:0000259" key="2">
    <source>
        <dbReference type="PROSITE" id="PS50097"/>
    </source>
</evidence>
<evidence type="ECO:0000256" key="1">
    <source>
        <dbReference type="SAM" id="MobiDB-lite"/>
    </source>
</evidence>
<name>A0A166A0Q2_9AGAM</name>
<dbReference type="OrthoDB" id="3027208at2759"/>
<dbReference type="Proteomes" id="UP000076532">
    <property type="component" value="Unassembled WGS sequence"/>
</dbReference>
<feature type="domain" description="BTB" evidence="2">
    <location>
        <begin position="39"/>
        <end position="69"/>
    </location>
</feature>
<dbReference type="CDD" id="cd18186">
    <property type="entry name" value="BTB_POZ_ZBTB_KLHL-like"/>
    <property type="match status" value="1"/>
</dbReference>
<dbReference type="Gene3D" id="3.30.710.10">
    <property type="entry name" value="Potassium Channel Kv1.1, Chain A"/>
    <property type="match status" value="1"/>
</dbReference>
<dbReference type="AlphaFoldDB" id="A0A166A0Q2"/>
<gene>
    <name evidence="3" type="ORF">FIBSPDRAFT_192023</name>
</gene>
<dbReference type="PROSITE" id="PS50097">
    <property type="entry name" value="BTB"/>
    <property type="match status" value="1"/>
</dbReference>
<organism evidence="3 4">
    <name type="scientific">Athelia psychrophila</name>
    <dbReference type="NCBI Taxonomy" id="1759441"/>
    <lineage>
        <taxon>Eukaryota</taxon>
        <taxon>Fungi</taxon>
        <taxon>Dikarya</taxon>
        <taxon>Basidiomycota</taxon>
        <taxon>Agaricomycotina</taxon>
        <taxon>Agaricomycetes</taxon>
        <taxon>Agaricomycetidae</taxon>
        <taxon>Atheliales</taxon>
        <taxon>Atheliaceae</taxon>
        <taxon>Athelia</taxon>
    </lineage>
</organism>
<reference evidence="3 4" key="1">
    <citation type="journal article" date="2016" name="Mol. Biol. Evol.">
        <title>Comparative Genomics of Early-Diverging Mushroom-Forming Fungi Provides Insights into the Origins of Lignocellulose Decay Capabilities.</title>
        <authorList>
            <person name="Nagy L.G."/>
            <person name="Riley R."/>
            <person name="Tritt A."/>
            <person name="Adam C."/>
            <person name="Daum C."/>
            <person name="Floudas D."/>
            <person name="Sun H."/>
            <person name="Yadav J.S."/>
            <person name="Pangilinan J."/>
            <person name="Larsson K.H."/>
            <person name="Matsuura K."/>
            <person name="Barry K."/>
            <person name="Labutti K."/>
            <person name="Kuo R."/>
            <person name="Ohm R.A."/>
            <person name="Bhattacharya S.S."/>
            <person name="Shirouzu T."/>
            <person name="Yoshinaga Y."/>
            <person name="Martin F.M."/>
            <person name="Grigoriev I.V."/>
            <person name="Hibbett D.S."/>
        </authorList>
    </citation>
    <scope>NUCLEOTIDE SEQUENCE [LARGE SCALE GENOMIC DNA]</scope>
    <source>
        <strain evidence="3 4">CBS 109695</strain>
    </source>
</reference>
<keyword evidence="4" id="KW-1185">Reference proteome</keyword>
<dbReference type="Pfam" id="PF00651">
    <property type="entry name" value="BTB"/>
    <property type="match status" value="1"/>
</dbReference>
<dbReference type="InterPro" id="IPR000210">
    <property type="entry name" value="BTB/POZ_dom"/>
</dbReference>
<feature type="compositionally biased region" description="Polar residues" evidence="1">
    <location>
        <begin position="1"/>
        <end position="10"/>
    </location>
</feature>
<dbReference type="InterPro" id="IPR011333">
    <property type="entry name" value="SKP1/BTB/POZ_sf"/>
</dbReference>
<evidence type="ECO:0000313" key="4">
    <source>
        <dbReference type="Proteomes" id="UP000076532"/>
    </source>
</evidence>
<protein>
    <recommendedName>
        <fullName evidence="2">BTB domain-containing protein</fullName>
    </recommendedName>
</protein>
<dbReference type="SMART" id="SM00225">
    <property type="entry name" value="BTB"/>
    <property type="match status" value="1"/>
</dbReference>
<dbReference type="SUPFAM" id="SSF54695">
    <property type="entry name" value="POZ domain"/>
    <property type="match status" value="1"/>
</dbReference>
<feature type="region of interest" description="Disordered" evidence="1">
    <location>
        <begin position="1"/>
        <end position="29"/>
    </location>
</feature>
<accession>A0A166A0Q2</accession>
<evidence type="ECO:0000313" key="3">
    <source>
        <dbReference type="EMBL" id="KZP11128.1"/>
    </source>
</evidence>
<sequence>MSDGTASPATSKRKRVEDAPGPPIPVQTTTRSDIWLEDGNVVIQAETTQFKVLRSILAAHSSVFKDMFSIPQPPAEAGGTVEGCPVVHVSDSAVDVAIVLRALFFRGHVGTGLEAVPITILAAFLRLGQKYEIQLLRGEVLKRLYGYTIGATTCPFCMLSQT</sequence>
<proteinExistence type="predicted"/>